<dbReference type="Pfam" id="PF10123">
    <property type="entry name" value="Mu-like_Pro"/>
    <property type="match status" value="1"/>
</dbReference>
<evidence type="ECO:0000313" key="2">
    <source>
        <dbReference type="Proteomes" id="UP000298595"/>
    </source>
</evidence>
<gene>
    <name evidence="1" type="ORF">D3093_26850</name>
</gene>
<keyword evidence="1" id="KW-0614">Plasmid</keyword>
<organism evidence="1 2">
    <name type="scientific">Azospirillum argentinense</name>
    <dbReference type="NCBI Taxonomy" id="2970906"/>
    <lineage>
        <taxon>Bacteria</taxon>
        <taxon>Pseudomonadati</taxon>
        <taxon>Pseudomonadota</taxon>
        <taxon>Alphaproteobacteria</taxon>
        <taxon>Rhodospirillales</taxon>
        <taxon>Azospirillaceae</taxon>
        <taxon>Azospirillum</taxon>
    </lineage>
</organism>
<sequence>MLLMGCNRPVRGSPAASSTTLIRGRDRAHCAAMTQRPVASPRLTTASATPEAVAFSICAAALPDSPAAEWIKLAPLGRVQGRDGRGPYDFGDRTHAASVVAASKAYMASPASGSDAGVDLLIDYDHAFDLAASQGRGAAPAAGWIKDLDARDDGIWARVEWTATAAARMQAREYRYVSPTFNFAQDGKVLRIVRAALTNHPNLNLPALAAAGLHQDPEMDPTLKAFLEALGLAAGTTLDAALAHVRGVTTATATARADLDRIATSVGLPAGATVDAIATAAVGRAPAEPDPKQWVPMATYTATASALSALQTETLDRTAEAAIGKAMEEGKITPANRAHFLKVYMADPAGWTAFASVLPVVVPPGNRAPDTTVKPPATTPAASEGEKAIFAMMGVDPDAAAKTKSELGW</sequence>
<geneLocation type="plasmid" evidence="1 2">
    <name>p3</name>
</geneLocation>
<accession>A0A4D8PQF8</accession>
<dbReference type="InterPro" id="IPR012106">
    <property type="entry name" value="Phage_Mu_Gp1"/>
</dbReference>
<dbReference type="EMBL" id="CP032324">
    <property type="protein sequence ID" value="QCN98907.1"/>
    <property type="molecule type" value="Genomic_DNA"/>
</dbReference>
<evidence type="ECO:0008006" key="3">
    <source>
        <dbReference type="Google" id="ProtNLM"/>
    </source>
</evidence>
<dbReference type="KEGG" id="aare:D3093_26850"/>
<dbReference type="PIRSF" id="PIRSF016624">
    <property type="entry name" value="Mu_prophg_I"/>
    <property type="match status" value="1"/>
</dbReference>
<evidence type="ECO:0000313" key="1">
    <source>
        <dbReference type="EMBL" id="QCN98907.1"/>
    </source>
</evidence>
<dbReference type="Proteomes" id="UP000298595">
    <property type="component" value="Plasmid p3"/>
</dbReference>
<proteinExistence type="predicted"/>
<reference evidence="1 2" key="1">
    <citation type="submission" date="2018-09" db="EMBL/GenBank/DDBJ databases">
        <title>Whole genome based analysis of evolution and adaptive divergence in Indian and Brazilian strains of Azospirillum brasilense.</title>
        <authorList>
            <person name="Singh C."/>
            <person name="Tripathi A.K."/>
        </authorList>
    </citation>
    <scope>NUCLEOTIDE SEQUENCE [LARGE SCALE GENOMIC DNA]</scope>
    <source>
        <strain evidence="1 2">MTCC4035</strain>
        <plasmid evidence="1 2">p3</plasmid>
    </source>
</reference>
<dbReference type="AlphaFoldDB" id="A0A4D8PQF8"/>
<protein>
    <recommendedName>
        <fullName evidence="3">Mu-like prophage I protein</fullName>
    </recommendedName>
</protein>
<name>A0A4D8PQF8_9PROT</name>